<evidence type="ECO:0000256" key="1">
    <source>
        <dbReference type="ARBA" id="ARBA00022679"/>
    </source>
</evidence>
<dbReference type="AlphaFoldDB" id="A0A934VXQ0"/>
<keyword evidence="1" id="KW-0808">Transferase</keyword>
<dbReference type="RefSeq" id="WP_200684090.1">
    <property type="nucleotide sequence ID" value="NZ_JAEPRQ010000001.1"/>
</dbReference>
<comment type="catalytic activity">
    <reaction evidence="5">
        <text>spectinomycin + ATP = 9-O-adenylylspectinomycin + diphosphate</text>
        <dbReference type="Rhea" id="RHEA:63228"/>
        <dbReference type="ChEBI" id="CHEBI:30616"/>
        <dbReference type="ChEBI" id="CHEBI:33019"/>
        <dbReference type="ChEBI" id="CHEBI:146260"/>
        <dbReference type="ChEBI" id="CHEBI:146261"/>
    </reaction>
</comment>
<dbReference type="Pfam" id="PF13427">
    <property type="entry name" value="AadA_C"/>
    <property type="match status" value="1"/>
</dbReference>
<keyword evidence="2" id="KW-0046">Antibiotic resistance</keyword>
<dbReference type="GO" id="GO:0046677">
    <property type="term" value="P:response to antibiotic"/>
    <property type="evidence" value="ECO:0007669"/>
    <property type="project" value="UniProtKB-KW"/>
</dbReference>
<dbReference type="Gene3D" id="3.30.460.10">
    <property type="entry name" value="Beta Polymerase, domain 2"/>
    <property type="match status" value="1"/>
</dbReference>
<evidence type="ECO:0000313" key="9">
    <source>
        <dbReference type="EMBL" id="MBK4215192.1"/>
    </source>
</evidence>
<evidence type="ECO:0000256" key="4">
    <source>
        <dbReference type="ARBA" id="ARBA00035252"/>
    </source>
</evidence>
<gene>
    <name evidence="9" type="ORF">JJJ17_04560</name>
</gene>
<feature type="domain" description="Adenylyltransferase AadA C-terminal" evidence="7">
    <location>
        <begin position="151"/>
        <end position="240"/>
    </location>
</feature>
<dbReference type="GO" id="GO:0009012">
    <property type="term" value="F:aminoglycoside 3''-adenylyltransferase activity"/>
    <property type="evidence" value="ECO:0007669"/>
    <property type="project" value="UniProtKB-EC"/>
</dbReference>
<dbReference type="SUPFAM" id="SSF81301">
    <property type="entry name" value="Nucleotidyltransferase"/>
    <property type="match status" value="1"/>
</dbReference>
<proteinExistence type="predicted"/>
<feature type="domain" description="Polymerase beta nucleotidyltransferase" evidence="8">
    <location>
        <begin position="25"/>
        <end position="71"/>
    </location>
</feature>
<dbReference type="CDD" id="cd05403">
    <property type="entry name" value="NT_KNTase_like"/>
    <property type="match status" value="1"/>
</dbReference>
<organism evidence="9 10">
    <name type="scientific">Paracoccus caeni</name>
    <dbReference type="NCBI Taxonomy" id="657651"/>
    <lineage>
        <taxon>Bacteria</taxon>
        <taxon>Pseudomonadati</taxon>
        <taxon>Pseudomonadota</taxon>
        <taxon>Alphaproteobacteria</taxon>
        <taxon>Rhodobacterales</taxon>
        <taxon>Paracoccaceae</taxon>
        <taxon>Paracoccus</taxon>
    </lineage>
</organism>
<dbReference type="PIRSF" id="PIRSF000819">
    <property type="entry name" value="Streptomycin_3-adenylyltransf"/>
    <property type="match status" value="1"/>
</dbReference>
<dbReference type="InterPro" id="IPR041633">
    <property type="entry name" value="Polbeta"/>
</dbReference>
<keyword evidence="10" id="KW-1185">Reference proteome</keyword>
<sequence>MQMTQPQSDQIGQALTELGAILGDSVQAVYLHGSAVSGGLRPHSDIDLLVVTESTLKQQQRAELLAALLRLSATYPAMPDGPRCLEVMVFTRSDLSPPAFPTRADFVYGEWLRDEFLAGAIPMPADDPEHTLLLAQARREARALVGLNAETLLPRIPVNHIRRAMRDLVPALLNGLEGDERNVLLTLARMWHTADTGAFVSKDAAADWAMPRLDAGDARTLDRARRGYLGESLASRDDHNGSPQQLAGLLARKVTALTED</sequence>
<dbReference type="InterPro" id="IPR024172">
    <property type="entry name" value="AadA/Aad9"/>
</dbReference>
<dbReference type="GO" id="GO:0070566">
    <property type="term" value="F:adenylyltransferase activity"/>
    <property type="evidence" value="ECO:0007669"/>
    <property type="project" value="InterPro"/>
</dbReference>
<comment type="caution">
    <text evidence="9">The sequence shown here is derived from an EMBL/GenBank/DDBJ whole genome shotgun (WGS) entry which is preliminary data.</text>
</comment>
<comment type="catalytic activity">
    <reaction evidence="6">
        <text>streptomycin + ATP = 3''-O-adenylylstreptomycin + diphosphate</text>
        <dbReference type="Rhea" id="RHEA:20245"/>
        <dbReference type="ChEBI" id="CHEBI:30616"/>
        <dbReference type="ChEBI" id="CHEBI:33019"/>
        <dbReference type="ChEBI" id="CHEBI:58007"/>
        <dbReference type="ChEBI" id="CHEBI:58605"/>
        <dbReference type="EC" id="2.7.7.47"/>
    </reaction>
</comment>
<dbReference type="InterPro" id="IPR025184">
    <property type="entry name" value="AadA_C"/>
</dbReference>
<dbReference type="EMBL" id="JAEPRQ010000001">
    <property type="protein sequence ID" value="MBK4215192.1"/>
    <property type="molecule type" value="Genomic_DNA"/>
</dbReference>
<reference evidence="9" key="1">
    <citation type="submission" date="2021-01" db="EMBL/GenBank/DDBJ databases">
        <title>Paracoccus amoyensis sp. nov., isolated from the surface seawater along the coast of Xiamen Island, China.</title>
        <authorList>
            <person name="Lyu L."/>
        </authorList>
    </citation>
    <scope>NUCLEOTIDE SEQUENCE</scope>
    <source>
        <strain evidence="9">MJ17</strain>
    </source>
</reference>
<protein>
    <recommendedName>
        <fullName evidence="4">Aminoglycoside (3'') (9) adenylyltransferase</fullName>
        <ecNumber evidence="3">2.7.7.47</ecNumber>
    </recommendedName>
</protein>
<evidence type="ECO:0000256" key="6">
    <source>
        <dbReference type="ARBA" id="ARBA00048566"/>
    </source>
</evidence>
<name>A0A934VXQ0_9RHOB</name>
<accession>A0A934VXQ0</accession>
<dbReference type="EC" id="2.7.7.47" evidence="3"/>
<dbReference type="Pfam" id="PF18765">
    <property type="entry name" value="Polbeta"/>
    <property type="match status" value="1"/>
</dbReference>
<dbReference type="NCBIfam" id="NF010309">
    <property type="entry name" value="PRK13746.1"/>
    <property type="match status" value="1"/>
</dbReference>
<evidence type="ECO:0000256" key="5">
    <source>
        <dbReference type="ARBA" id="ARBA00047831"/>
    </source>
</evidence>
<dbReference type="Proteomes" id="UP000640485">
    <property type="component" value="Unassembled WGS sequence"/>
</dbReference>
<evidence type="ECO:0000313" key="10">
    <source>
        <dbReference type="Proteomes" id="UP000640485"/>
    </source>
</evidence>
<evidence type="ECO:0000259" key="8">
    <source>
        <dbReference type="Pfam" id="PF18765"/>
    </source>
</evidence>
<evidence type="ECO:0000259" key="7">
    <source>
        <dbReference type="Pfam" id="PF13427"/>
    </source>
</evidence>
<evidence type="ECO:0000256" key="2">
    <source>
        <dbReference type="ARBA" id="ARBA00023251"/>
    </source>
</evidence>
<dbReference type="InterPro" id="IPR043519">
    <property type="entry name" value="NT_sf"/>
</dbReference>
<evidence type="ECO:0000256" key="3">
    <source>
        <dbReference type="ARBA" id="ARBA00035126"/>
    </source>
</evidence>